<evidence type="ECO:0000313" key="5">
    <source>
        <dbReference type="Proteomes" id="UP000223596"/>
    </source>
</evidence>
<dbReference type="GO" id="GO:0046872">
    <property type="term" value="F:metal ion binding"/>
    <property type="evidence" value="ECO:0007669"/>
    <property type="project" value="UniProtKB-KW"/>
</dbReference>
<feature type="binding site" evidence="3">
    <location>
        <position position="8"/>
    </location>
    <ligand>
        <name>a divalent metal cation</name>
        <dbReference type="ChEBI" id="CHEBI:60240"/>
        <label>1</label>
    </ligand>
</feature>
<feature type="binding site" evidence="3">
    <location>
        <position position="153"/>
    </location>
    <ligand>
        <name>a divalent metal cation</name>
        <dbReference type="ChEBI" id="CHEBI:60240"/>
        <label>2</label>
    </ligand>
</feature>
<dbReference type="PANTHER" id="PTHR46124:SF2">
    <property type="entry name" value="D-AMINOACYL-TRNA DEACYLASE"/>
    <property type="match status" value="1"/>
</dbReference>
<name>A0AB36TJF7_ACETH</name>
<sequence>MLFDSHAHYDNKRFDEDRFEVIKKAYDSGVSYILNAAADMASSVETVSLTRKFDFIYGAVGVHPHEVAKMSDDDIEKLKDFAKEEKIVAIGEIGLDYYYDFSPREQQKLWFARQINLAKELNLPIIVHDRDAHKDVLDIVKAEQAKDVGGVFHCYSGSVEMLKDVLENNFYISVGGTLTFKNAKRVVEVVERVPLDRLLIETDCPYLTPEPHRGKRNDSSYVRLVAEKIAKIRGMSFEEVAEITTNNAKRLFGIK</sequence>
<dbReference type="Proteomes" id="UP000223596">
    <property type="component" value="Unassembled WGS sequence"/>
</dbReference>
<feature type="binding site" evidence="3">
    <location>
        <position position="6"/>
    </location>
    <ligand>
        <name>a divalent metal cation</name>
        <dbReference type="ChEBI" id="CHEBI:60240"/>
        <label>1</label>
    </ligand>
</feature>
<dbReference type="InterPro" id="IPR018228">
    <property type="entry name" value="DNase_TatD-rel_CS"/>
</dbReference>
<dbReference type="Gene3D" id="3.20.20.140">
    <property type="entry name" value="Metal-dependent hydrolases"/>
    <property type="match status" value="1"/>
</dbReference>
<dbReference type="PANTHER" id="PTHR46124">
    <property type="entry name" value="D-AMINOACYL-TRNA DEACYLASE"/>
    <property type="match status" value="1"/>
</dbReference>
<evidence type="ECO:0000256" key="3">
    <source>
        <dbReference type="PIRSR" id="PIRSR005902-1"/>
    </source>
</evidence>
<protein>
    <submittedName>
        <fullName evidence="4">TatD DNase family protein</fullName>
    </submittedName>
</protein>
<feature type="binding site" evidence="3">
    <location>
        <position position="203"/>
    </location>
    <ligand>
        <name>a divalent metal cation</name>
        <dbReference type="ChEBI" id="CHEBI:60240"/>
        <label>1</label>
    </ligand>
</feature>
<evidence type="ECO:0000256" key="2">
    <source>
        <dbReference type="ARBA" id="ARBA00022801"/>
    </source>
</evidence>
<keyword evidence="2" id="KW-0378">Hydrolase</keyword>
<dbReference type="Pfam" id="PF01026">
    <property type="entry name" value="TatD_DNase"/>
    <property type="match status" value="1"/>
</dbReference>
<dbReference type="PIRSF" id="PIRSF005902">
    <property type="entry name" value="DNase_TatD"/>
    <property type="match status" value="1"/>
</dbReference>
<dbReference type="GO" id="GO:0016788">
    <property type="term" value="F:hydrolase activity, acting on ester bonds"/>
    <property type="evidence" value="ECO:0007669"/>
    <property type="project" value="InterPro"/>
</dbReference>
<dbReference type="InterPro" id="IPR001130">
    <property type="entry name" value="TatD-like"/>
</dbReference>
<accession>A0AB36TJF7</accession>
<dbReference type="AlphaFoldDB" id="A0AB36TJF7"/>
<dbReference type="CDD" id="cd01310">
    <property type="entry name" value="TatD_DNAse"/>
    <property type="match status" value="1"/>
</dbReference>
<comment type="caution">
    <text evidence="4">The sequence shown here is derived from an EMBL/GenBank/DDBJ whole genome shotgun (WGS) entry which is preliminary data.</text>
</comment>
<feature type="binding site" evidence="3">
    <location>
        <position position="128"/>
    </location>
    <ligand>
        <name>a divalent metal cation</name>
        <dbReference type="ChEBI" id="CHEBI:60240"/>
        <label>2</label>
    </ligand>
</feature>
<organism evidence="4 5">
    <name type="scientific">Acetivibrio thermocellus AD2</name>
    <dbReference type="NCBI Taxonomy" id="1138384"/>
    <lineage>
        <taxon>Bacteria</taxon>
        <taxon>Bacillati</taxon>
        <taxon>Bacillota</taxon>
        <taxon>Clostridia</taxon>
        <taxon>Eubacteriales</taxon>
        <taxon>Oscillospiraceae</taxon>
        <taxon>Acetivibrio</taxon>
    </lineage>
</organism>
<gene>
    <name evidence="4" type="ORF">M972_112874</name>
</gene>
<proteinExistence type="predicted"/>
<reference evidence="4 5" key="1">
    <citation type="submission" date="2017-09" db="EMBL/GenBank/DDBJ databases">
        <title>Evaluation of Pacific Biosciences Sequencing Technology to Finishing C. thermocellum Genome Sequences.</title>
        <authorList>
            <person name="Brown S."/>
        </authorList>
    </citation>
    <scope>NUCLEOTIDE SEQUENCE [LARGE SCALE GENOMIC DNA]</scope>
    <source>
        <strain evidence="4 5">AD2</strain>
    </source>
</reference>
<evidence type="ECO:0000313" key="4">
    <source>
        <dbReference type="EMBL" id="PFH04052.1"/>
    </source>
</evidence>
<dbReference type="SUPFAM" id="SSF51556">
    <property type="entry name" value="Metallo-dependent hydrolases"/>
    <property type="match status" value="1"/>
</dbReference>
<dbReference type="FunFam" id="3.20.20.140:FF:000005">
    <property type="entry name" value="TatD family hydrolase"/>
    <property type="match status" value="1"/>
</dbReference>
<evidence type="ECO:0000256" key="1">
    <source>
        <dbReference type="ARBA" id="ARBA00022723"/>
    </source>
</evidence>
<dbReference type="RefSeq" id="WP_003514198.1">
    <property type="nucleotide sequence ID" value="NZ_CP013828.1"/>
</dbReference>
<dbReference type="InterPro" id="IPR032466">
    <property type="entry name" value="Metal_Hydrolase"/>
</dbReference>
<dbReference type="GO" id="GO:0004536">
    <property type="term" value="F:DNA nuclease activity"/>
    <property type="evidence" value="ECO:0007669"/>
    <property type="project" value="InterPro"/>
</dbReference>
<dbReference type="PROSITE" id="PS01091">
    <property type="entry name" value="TATD_3"/>
    <property type="match status" value="1"/>
</dbReference>
<feature type="binding site" evidence="3">
    <location>
        <position position="92"/>
    </location>
    <ligand>
        <name>a divalent metal cation</name>
        <dbReference type="ChEBI" id="CHEBI:60240"/>
        <label>1</label>
    </ligand>
</feature>
<dbReference type="EMBL" id="PDBW01000001">
    <property type="protein sequence ID" value="PFH04052.1"/>
    <property type="molecule type" value="Genomic_DNA"/>
</dbReference>
<dbReference type="InterPro" id="IPR015991">
    <property type="entry name" value="TatD/YcfH-like"/>
</dbReference>
<dbReference type="GO" id="GO:0005829">
    <property type="term" value="C:cytosol"/>
    <property type="evidence" value="ECO:0007669"/>
    <property type="project" value="TreeGrafter"/>
</dbReference>
<dbReference type="NCBIfam" id="TIGR00010">
    <property type="entry name" value="YchF/TatD family DNA exonuclease"/>
    <property type="match status" value="1"/>
</dbReference>
<keyword evidence="1 3" id="KW-0479">Metal-binding</keyword>